<dbReference type="EMBL" id="JAVFKY010000002">
    <property type="protein sequence ID" value="KAK5581476.1"/>
    <property type="molecule type" value="Genomic_DNA"/>
</dbReference>
<accession>A0AAN7YVD8</accession>
<dbReference type="InterPro" id="IPR003593">
    <property type="entry name" value="AAA+_ATPase"/>
</dbReference>
<evidence type="ECO:0000256" key="3">
    <source>
        <dbReference type="ARBA" id="ARBA00022741"/>
    </source>
</evidence>
<keyword evidence="3" id="KW-0547">Nucleotide-binding</keyword>
<dbReference type="AlphaFoldDB" id="A0AAN7YVD8"/>
<keyword evidence="6 8" id="KW-0472">Membrane</keyword>
<dbReference type="SMART" id="SM00382">
    <property type="entry name" value="AAA"/>
    <property type="match status" value="1"/>
</dbReference>
<evidence type="ECO:0000256" key="2">
    <source>
        <dbReference type="ARBA" id="ARBA00022692"/>
    </source>
</evidence>
<dbReference type="GO" id="GO:0042626">
    <property type="term" value="F:ATPase-coupled transmembrane transporter activity"/>
    <property type="evidence" value="ECO:0007669"/>
    <property type="project" value="TreeGrafter"/>
</dbReference>
<keyword evidence="4" id="KW-0067">ATP-binding</keyword>
<feature type="transmembrane region" description="Helical" evidence="8">
    <location>
        <begin position="35"/>
        <end position="57"/>
    </location>
</feature>
<organism evidence="10 11">
    <name type="scientific">Dictyostelium firmibasis</name>
    <dbReference type="NCBI Taxonomy" id="79012"/>
    <lineage>
        <taxon>Eukaryota</taxon>
        <taxon>Amoebozoa</taxon>
        <taxon>Evosea</taxon>
        <taxon>Eumycetozoa</taxon>
        <taxon>Dictyostelia</taxon>
        <taxon>Dictyosteliales</taxon>
        <taxon>Dictyosteliaceae</taxon>
        <taxon>Dictyostelium</taxon>
    </lineage>
</organism>
<evidence type="ECO:0000256" key="5">
    <source>
        <dbReference type="ARBA" id="ARBA00022989"/>
    </source>
</evidence>
<name>A0AAN7YVD8_9MYCE</name>
<feature type="compositionally biased region" description="Polar residues" evidence="7">
    <location>
        <begin position="576"/>
        <end position="585"/>
    </location>
</feature>
<dbReference type="Proteomes" id="UP001344447">
    <property type="component" value="Unassembled WGS sequence"/>
</dbReference>
<dbReference type="PANTHER" id="PTHR24221:SF281">
    <property type="entry name" value="ABC TRANSPORTER H FAMILY MEMBER 4"/>
    <property type="match status" value="1"/>
</dbReference>
<dbReference type="InterPro" id="IPR027417">
    <property type="entry name" value="P-loop_NTPase"/>
</dbReference>
<dbReference type="Gene3D" id="3.40.50.300">
    <property type="entry name" value="P-loop containing nucleotide triphosphate hydrolases"/>
    <property type="match status" value="2"/>
</dbReference>
<dbReference type="GO" id="GO:0016020">
    <property type="term" value="C:membrane"/>
    <property type="evidence" value="ECO:0007669"/>
    <property type="project" value="UniProtKB-SubCell"/>
</dbReference>
<feature type="region of interest" description="Disordered" evidence="7">
    <location>
        <begin position="522"/>
        <end position="588"/>
    </location>
</feature>
<keyword evidence="11" id="KW-1185">Reference proteome</keyword>
<dbReference type="SUPFAM" id="SSF90123">
    <property type="entry name" value="ABC transporter transmembrane region"/>
    <property type="match status" value="1"/>
</dbReference>
<evidence type="ECO:0000256" key="4">
    <source>
        <dbReference type="ARBA" id="ARBA00022840"/>
    </source>
</evidence>
<reference evidence="10 11" key="1">
    <citation type="submission" date="2023-11" db="EMBL/GenBank/DDBJ databases">
        <title>Dfirmibasis_genome.</title>
        <authorList>
            <person name="Edelbroek B."/>
            <person name="Kjellin J."/>
            <person name="Jerlstrom-Hultqvist J."/>
            <person name="Soderbom F."/>
        </authorList>
    </citation>
    <scope>NUCLEOTIDE SEQUENCE [LARGE SCALE GENOMIC DNA]</scope>
    <source>
        <strain evidence="10 11">TNS-C-14</strain>
    </source>
</reference>
<feature type="region of interest" description="Disordered" evidence="7">
    <location>
        <begin position="604"/>
        <end position="642"/>
    </location>
</feature>
<sequence>MKNWFKIKLTAIGWFIYGMPISVFYRYLWLRNKTLLFKTIAVHYIVPLIIELLPWYASKRKIGNYLRTSRVEITHTMSTNGPYSHSAVIKYVLLTIYYAILDNINSHLISIVSLENRLQIRRLVMEKLLYSEIGAFDFLRKKKNIGPAELEYKLSSSINTTISFFTYTIPDLIASLYAFVIEGSELLKKGHKIDPLIVLHPILIAIYQKVSQKLRERLVENNSDSSKFKDPYNSAMSKMISNTAEGLSDIQINNLQETQLGLFDNLIEKELTNTQSFSTLISRTWRSIHNRSLFEFAAEVWVAHKVMDRQKIDNQVYRTTLLDINRVIRLGNRLFQSLGSFKNIYKHQKKVKKLLNIPTFIEEDSHLKYIYKFEELKVSSDLKFSYENKFSSELPSFPVLDLQNEMVILPNKRYALIGQNRSGKSTLNHLLCKLYTPTEGQISMNGIPYSEISRSSIRRMISYVSQRPFIFPGTIMDNIRVGNPSATEEQVLEAADAAGVFAFADDNNFSLKQSFDSLSDTFDPDMEIPPTISPLSSSSNNIINNNSSNNNNNNSTTNTSNTTTNTTTNNKTTPTFVPSSPSQYSTINKSTIINNNTFIRRNSSMSQLNNSNGGSNNNNNIINNNNNNVNNSGNVSGVGGRRNSVMDLQNKLLNGVANQCDDSESNKLVKRVWSVLNLTSISNSGGDESDDDDEEAERNQRSLTPIIVPQLIDGGLSNHPILNQVVEAGGKNLSGGFAQSIALARIFVRTEAKIVILDESMSQMDAFKKREIIFPKLFGFAEKHNITLIIVTHDLASVQNTVDHIFVLDHGKLCHQGSHEELMNENAQVYYKLLGLRKRFKNQSFNNLNTPNK</sequence>
<evidence type="ECO:0000256" key="6">
    <source>
        <dbReference type="ARBA" id="ARBA00023136"/>
    </source>
</evidence>
<keyword evidence="5 8" id="KW-1133">Transmembrane helix</keyword>
<evidence type="ECO:0000313" key="11">
    <source>
        <dbReference type="Proteomes" id="UP001344447"/>
    </source>
</evidence>
<dbReference type="PANTHER" id="PTHR24221">
    <property type="entry name" value="ATP-BINDING CASSETTE SUB-FAMILY B"/>
    <property type="match status" value="1"/>
</dbReference>
<dbReference type="InterPro" id="IPR003439">
    <property type="entry name" value="ABC_transporter-like_ATP-bd"/>
</dbReference>
<evidence type="ECO:0000259" key="9">
    <source>
        <dbReference type="PROSITE" id="PS50893"/>
    </source>
</evidence>
<dbReference type="Pfam" id="PF00005">
    <property type="entry name" value="ABC_tran"/>
    <property type="match status" value="1"/>
</dbReference>
<dbReference type="InterPro" id="IPR036640">
    <property type="entry name" value="ABC1_TM_sf"/>
</dbReference>
<dbReference type="PROSITE" id="PS50893">
    <property type="entry name" value="ABC_TRANSPORTER_2"/>
    <property type="match status" value="1"/>
</dbReference>
<evidence type="ECO:0000256" key="7">
    <source>
        <dbReference type="SAM" id="MobiDB-lite"/>
    </source>
</evidence>
<protein>
    <recommendedName>
        <fullName evidence="9">ABC transporter domain-containing protein</fullName>
    </recommendedName>
</protein>
<comment type="caution">
    <text evidence="10">The sequence shown here is derived from an EMBL/GenBank/DDBJ whole genome shotgun (WGS) entry which is preliminary data.</text>
</comment>
<feature type="domain" description="ABC transporter" evidence="9">
    <location>
        <begin position="384"/>
        <end position="835"/>
    </location>
</feature>
<dbReference type="GO" id="GO:0005524">
    <property type="term" value="F:ATP binding"/>
    <property type="evidence" value="ECO:0007669"/>
    <property type="project" value="UniProtKB-KW"/>
</dbReference>
<evidence type="ECO:0000256" key="1">
    <source>
        <dbReference type="ARBA" id="ARBA00004141"/>
    </source>
</evidence>
<keyword evidence="2 8" id="KW-0812">Transmembrane</keyword>
<evidence type="ECO:0000256" key="8">
    <source>
        <dbReference type="SAM" id="Phobius"/>
    </source>
</evidence>
<proteinExistence type="predicted"/>
<gene>
    <name evidence="10" type="ORF">RB653_001509</name>
</gene>
<dbReference type="SUPFAM" id="SSF52540">
    <property type="entry name" value="P-loop containing nucleoside triphosphate hydrolases"/>
    <property type="match status" value="1"/>
</dbReference>
<dbReference type="FunFam" id="1.20.1560.10:FF:000573">
    <property type="entry name" value="ABC transporter H family member 4"/>
    <property type="match status" value="1"/>
</dbReference>
<dbReference type="FunFam" id="3.40.50.300:FF:005968">
    <property type="entry name" value="ABC transporter H family member 4"/>
    <property type="match status" value="1"/>
</dbReference>
<dbReference type="GO" id="GO:0016887">
    <property type="term" value="F:ATP hydrolysis activity"/>
    <property type="evidence" value="ECO:0007669"/>
    <property type="project" value="InterPro"/>
</dbReference>
<feature type="compositionally biased region" description="Low complexity" evidence="7">
    <location>
        <begin position="528"/>
        <end position="575"/>
    </location>
</feature>
<dbReference type="FunFam" id="3.40.50.300:FF:006017">
    <property type="entry name" value="ABC transporter H family member 4"/>
    <property type="match status" value="1"/>
</dbReference>
<comment type="subcellular location">
    <subcellularLocation>
        <location evidence="1">Membrane</location>
        <topology evidence="1">Multi-pass membrane protein</topology>
    </subcellularLocation>
</comment>
<dbReference type="InterPro" id="IPR039421">
    <property type="entry name" value="Type_1_exporter"/>
</dbReference>
<feature type="transmembrane region" description="Helical" evidence="8">
    <location>
        <begin position="12"/>
        <end position="29"/>
    </location>
</feature>
<dbReference type="Gene3D" id="1.20.1560.10">
    <property type="entry name" value="ABC transporter type 1, transmembrane domain"/>
    <property type="match status" value="1"/>
</dbReference>
<evidence type="ECO:0000313" key="10">
    <source>
        <dbReference type="EMBL" id="KAK5581476.1"/>
    </source>
</evidence>